<organism evidence="1 2">
    <name type="scientific">Listeria innocua ATCC 33091</name>
    <dbReference type="NCBI Taxonomy" id="1002366"/>
    <lineage>
        <taxon>Bacteria</taxon>
        <taxon>Bacillati</taxon>
        <taxon>Bacillota</taxon>
        <taxon>Bacilli</taxon>
        <taxon>Bacillales</taxon>
        <taxon>Listeriaceae</taxon>
        <taxon>Listeria</taxon>
    </lineage>
</organism>
<evidence type="ECO:0000313" key="2">
    <source>
        <dbReference type="Proteomes" id="UP000003597"/>
    </source>
</evidence>
<comment type="caution">
    <text evidence="1">The sequence shown here is derived from an EMBL/GenBank/DDBJ whole genome shotgun (WGS) entry which is preliminary data.</text>
</comment>
<name>A0AB72ZC27_LISIO</name>
<dbReference type="EMBL" id="AGCN01000013">
    <property type="protein sequence ID" value="EHN62505.1"/>
    <property type="molecule type" value="Genomic_DNA"/>
</dbReference>
<gene>
    <name evidence="1" type="ORF">HMPREF0557_00474</name>
</gene>
<dbReference type="AlphaFoldDB" id="A0AB72ZC27"/>
<proteinExistence type="predicted"/>
<keyword evidence="2" id="KW-1185">Reference proteome</keyword>
<evidence type="ECO:0000313" key="1">
    <source>
        <dbReference type="EMBL" id="EHN62505.1"/>
    </source>
</evidence>
<protein>
    <submittedName>
        <fullName evidence="1">Uncharacterized protein</fullName>
    </submittedName>
</protein>
<accession>A0AB72ZC27</accession>
<reference evidence="1 2" key="1">
    <citation type="submission" date="2011-08" db="EMBL/GenBank/DDBJ databases">
        <authorList>
            <person name="Weinstock G."/>
            <person name="Sodergren E."/>
            <person name="Clifton S."/>
            <person name="Fulton L."/>
            <person name="Fulton B."/>
            <person name="Courtney L."/>
            <person name="Fronick C."/>
            <person name="Harrison M."/>
            <person name="Strong C."/>
            <person name="Farmer C."/>
            <person name="Delahaunty K."/>
            <person name="Markovic C."/>
            <person name="Hall O."/>
            <person name="Minx P."/>
            <person name="Tomlinson C."/>
            <person name="Mitreva M."/>
            <person name="Hou S."/>
            <person name="Chen J."/>
            <person name="Wollam A."/>
            <person name="Pepin K.H."/>
            <person name="Johnson M."/>
            <person name="Bhonagiri V."/>
            <person name="Zhang X."/>
            <person name="Suruliraj S."/>
            <person name="Warren W."/>
            <person name="Chinwalla A."/>
            <person name="Mardis E.R."/>
            <person name="Wilson R.K."/>
        </authorList>
    </citation>
    <scope>NUCLEOTIDE SEQUENCE [LARGE SCALE GENOMIC DNA]</scope>
    <source>
        <strain evidence="1 2">ATCC 33091</strain>
    </source>
</reference>
<sequence length="41" mass="4439">MDKSRENGLFIVVFGVALQFALALTILSLKANTKRIFGGAK</sequence>
<dbReference type="Proteomes" id="UP000003597">
    <property type="component" value="Unassembled WGS sequence"/>
</dbReference>